<evidence type="ECO:0000313" key="3">
    <source>
        <dbReference type="Proteomes" id="UP001301731"/>
    </source>
</evidence>
<organism evidence="2 3">
    <name type="scientific">Streptomyces solicathayae</name>
    <dbReference type="NCBI Taxonomy" id="3081768"/>
    <lineage>
        <taxon>Bacteria</taxon>
        <taxon>Bacillati</taxon>
        <taxon>Actinomycetota</taxon>
        <taxon>Actinomycetes</taxon>
        <taxon>Kitasatosporales</taxon>
        <taxon>Streptomycetaceae</taxon>
        <taxon>Streptomyces</taxon>
    </lineage>
</organism>
<dbReference type="InterPro" id="IPR001387">
    <property type="entry name" value="Cro/C1-type_HTH"/>
</dbReference>
<dbReference type="InterPro" id="IPR010982">
    <property type="entry name" value="Lambda_DNA-bd_dom_sf"/>
</dbReference>
<dbReference type="EMBL" id="CP137573">
    <property type="protein sequence ID" value="WOX26468.1"/>
    <property type="molecule type" value="Genomic_DNA"/>
</dbReference>
<evidence type="ECO:0000313" key="2">
    <source>
        <dbReference type="EMBL" id="WOX26468.1"/>
    </source>
</evidence>
<dbReference type="Gene3D" id="1.10.260.40">
    <property type="entry name" value="lambda repressor-like DNA-binding domains"/>
    <property type="match status" value="1"/>
</dbReference>
<protein>
    <submittedName>
        <fullName evidence="2">Helix-turn-helix transcriptional regulator</fullName>
    </submittedName>
</protein>
<dbReference type="RefSeq" id="WP_318109487.1">
    <property type="nucleotide sequence ID" value="NZ_CP137573.1"/>
</dbReference>
<accession>A0ABZ0M3W1</accession>
<proteinExistence type="predicted"/>
<sequence length="317" mass="35070">MGRQENAVAATTRQAEALAQWLRAQRRRSGLTYAAMASKVGYEFTASMFSRGASGRAVPSRRLVTAYARACDADETDALKLWKAARKAAEGQLRGTGKAEEFEDLADSIDRHLSHPHFIETLDQLRRAMIQLRATEGQPSLGYLQDRAGRCGDGRHRLPKSSLSVVLRGAAVPQRAHITAFTQALGLSAQRVAMWEQAWDRVMQRHPRAPAARHHNRRLTADRTETFLVNPPTAQAETPRGRIIVRSVMQDATELVLEGDALDRPLVGGPQRPNPPKGYTARGLPIRSPRRYRLPKHRGPRFTVSRHGTGGAADDLS</sequence>
<dbReference type="SUPFAM" id="SSF47413">
    <property type="entry name" value="lambda repressor-like DNA-binding domains"/>
    <property type="match status" value="1"/>
</dbReference>
<keyword evidence="3" id="KW-1185">Reference proteome</keyword>
<dbReference type="Pfam" id="PF13560">
    <property type="entry name" value="HTH_31"/>
    <property type="match status" value="1"/>
</dbReference>
<dbReference type="CDD" id="cd00093">
    <property type="entry name" value="HTH_XRE"/>
    <property type="match status" value="1"/>
</dbReference>
<name>A0ABZ0M3W1_9ACTN</name>
<gene>
    <name evidence="2" type="ORF">R2D22_35870</name>
</gene>
<feature type="compositionally biased region" description="Basic residues" evidence="1">
    <location>
        <begin position="288"/>
        <end position="300"/>
    </location>
</feature>
<dbReference type="Proteomes" id="UP001301731">
    <property type="component" value="Chromosome"/>
</dbReference>
<feature type="region of interest" description="Disordered" evidence="1">
    <location>
        <begin position="263"/>
        <end position="317"/>
    </location>
</feature>
<evidence type="ECO:0000256" key="1">
    <source>
        <dbReference type="SAM" id="MobiDB-lite"/>
    </source>
</evidence>
<reference evidence="2 3" key="1">
    <citation type="submission" date="2023-10" db="EMBL/GenBank/DDBJ databases">
        <title>The genome sequence of Streptomyces sp. HUAS YS2.</title>
        <authorList>
            <person name="Mo P."/>
        </authorList>
    </citation>
    <scope>NUCLEOTIDE SEQUENCE [LARGE SCALE GENOMIC DNA]</scope>
    <source>
        <strain evidence="2 3">HUAS YS2</strain>
    </source>
</reference>